<evidence type="ECO:0000256" key="7">
    <source>
        <dbReference type="ARBA" id="ARBA00022796"/>
    </source>
</evidence>
<dbReference type="Gene3D" id="3.40.1110.10">
    <property type="entry name" value="Calcium-transporting ATPase, cytoplasmic domain N"/>
    <property type="match status" value="1"/>
</dbReference>
<dbReference type="Gene3D" id="3.40.50.1000">
    <property type="entry name" value="HAD superfamily/HAD-like"/>
    <property type="match status" value="1"/>
</dbReference>
<dbReference type="FunFam" id="2.70.150.10:FF:000002">
    <property type="entry name" value="Copper-transporting ATPase 1, putative"/>
    <property type="match status" value="1"/>
</dbReference>
<evidence type="ECO:0000256" key="12">
    <source>
        <dbReference type="ARBA" id="ARBA00023065"/>
    </source>
</evidence>
<keyword evidence="12" id="KW-0406">Ion transport</keyword>
<dbReference type="Gene3D" id="2.70.150.10">
    <property type="entry name" value="Calcium-transporting ATPase, cytoplasmic transduction domain A"/>
    <property type="match status" value="1"/>
</dbReference>
<dbReference type="AlphaFoldDB" id="G5K480"/>
<accession>G5K480</accession>
<evidence type="ECO:0000256" key="14">
    <source>
        <dbReference type="ARBA" id="ARBA00049289"/>
    </source>
</evidence>
<dbReference type="EMBL" id="AEUX02000007">
    <property type="protein sequence ID" value="EHI68913.1"/>
    <property type="molecule type" value="Genomic_DNA"/>
</dbReference>
<evidence type="ECO:0000256" key="4">
    <source>
        <dbReference type="ARBA" id="ARBA00022692"/>
    </source>
</evidence>
<dbReference type="PRINTS" id="PR00119">
    <property type="entry name" value="CATATPASE"/>
</dbReference>
<dbReference type="GO" id="GO:0005524">
    <property type="term" value="F:ATP binding"/>
    <property type="evidence" value="ECO:0007669"/>
    <property type="project" value="UniProtKB-UniRule"/>
</dbReference>
<sequence length="369" mass="39893">MDSLVALATTFAFLYSLYSLYQIVLGVLGFVHHLYFESVVVILTLITLGKYLESQSKGRTSQAIKKLMSLTANEVRVLRQDRYELIPIEEVTYQDIILVQAGEKIAVDGEVLEGQSSIDESLVTGESLPVDKEKGDKVFAGTINGQTALTLKPTKLGNETLLAQIINLVENAQQEKAPIAAIADKVSGIFVPIILLLALITALFWMLIMKENLEFALTRAIAVLVIACPCALGLATPTAIMVGSGTAAEKGILFKGGHVLEKAHQVDTIVFDKTGTITEGKPALQEMLILSGQKERILQEAASIEQYSQHPLGQAIVSKAKEEGQLFLALDHFQSLTGLGLEAVIDGCQIWIGNKTLMSQKGIDTKAAD</sequence>
<keyword evidence="15" id="KW-1003">Cell membrane</keyword>
<evidence type="ECO:0000313" key="18">
    <source>
        <dbReference type="Proteomes" id="UP000003330"/>
    </source>
</evidence>
<dbReference type="Pfam" id="PF00122">
    <property type="entry name" value="E1-E2_ATPase"/>
    <property type="match status" value="1"/>
</dbReference>
<dbReference type="PRINTS" id="PR00941">
    <property type="entry name" value="CDATPASE"/>
</dbReference>
<keyword evidence="10 15" id="KW-1133">Transmembrane helix</keyword>
<evidence type="ECO:0000256" key="11">
    <source>
        <dbReference type="ARBA" id="ARBA00023008"/>
    </source>
</evidence>
<evidence type="ECO:0000256" key="8">
    <source>
        <dbReference type="ARBA" id="ARBA00022840"/>
    </source>
</evidence>
<protein>
    <recommendedName>
        <fullName evidence="3">P-type Cu(+) transporter</fullName>
        <ecNumber evidence="3">7.2.2.8</ecNumber>
    </recommendedName>
</protein>
<evidence type="ECO:0000256" key="15">
    <source>
        <dbReference type="RuleBase" id="RU362081"/>
    </source>
</evidence>
<dbReference type="InterPro" id="IPR023299">
    <property type="entry name" value="ATPase_P-typ_cyto_dom_N"/>
</dbReference>
<keyword evidence="5 15" id="KW-0479">Metal-binding</keyword>
<dbReference type="NCBIfam" id="TIGR01525">
    <property type="entry name" value="ATPase-IB_hvy"/>
    <property type="match status" value="1"/>
</dbReference>
<dbReference type="InterPro" id="IPR027256">
    <property type="entry name" value="P-typ_ATPase_IB"/>
</dbReference>
<evidence type="ECO:0000256" key="1">
    <source>
        <dbReference type="ARBA" id="ARBA00004651"/>
    </source>
</evidence>
<organism evidence="17 18">
    <name type="scientific">Streptococcus ictaluri 707-05</name>
    <dbReference type="NCBI Taxonomy" id="764299"/>
    <lineage>
        <taxon>Bacteria</taxon>
        <taxon>Bacillati</taxon>
        <taxon>Bacillota</taxon>
        <taxon>Bacilli</taxon>
        <taxon>Lactobacillales</taxon>
        <taxon>Streptococcaceae</taxon>
        <taxon>Streptococcus</taxon>
    </lineage>
</organism>
<feature type="transmembrane region" description="Helical" evidence="15">
    <location>
        <begin position="186"/>
        <end position="208"/>
    </location>
</feature>
<dbReference type="GO" id="GO:0043682">
    <property type="term" value="F:P-type divalent copper transporter activity"/>
    <property type="evidence" value="ECO:0007669"/>
    <property type="project" value="TreeGrafter"/>
</dbReference>
<evidence type="ECO:0000256" key="2">
    <source>
        <dbReference type="ARBA" id="ARBA00006024"/>
    </source>
</evidence>
<dbReference type="NCBIfam" id="TIGR01494">
    <property type="entry name" value="ATPase_P-type"/>
    <property type="match status" value="1"/>
</dbReference>
<dbReference type="PANTHER" id="PTHR43520:SF8">
    <property type="entry name" value="P-TYPE CU(+) TRANSPORTER"/>
    <property type="match status" value="1"/>
</dbReference>
<gene>
    <name evidence="17" type="ORF">STRIC_1600</name>
</gene>
<evidence type="ECO:0000313" key="17">
    <source>
        <dbReference type="EMBL" id="EHI68913.1"/>
    </source>
</evidence>
<feature type="transmembrane region" description="Helical" evidence="15">
    <location>
        <begin position="220"/>
        <end position="242"/>
    </location>
</feature>
<evidence type="ECO:0000256" key="5">
    <source>
        <dbReference type="ARBA" id="ARBA00022723"/>
    </source>
</evidence>
<name>G5K480_9STRE</name>
<evidence type="ECO:0000256" key="13">
    <source>
        <dbReference type="ARBA" id="ARBA00023136"/>
    </source>
</evidence>
<dbReference type="InterPro" id="IPR018303">
    <property type="entry name" value="ATPase_P-typ_P_site"/>
</dbReference>
<dbReference type="Proteomes" id="UP000003330">
    <property type="component" value="Unassembled WGS sequence"/>
</dbReference>
<dbReference type="GO" id="GO:0140581">
    <property type="term" value="F:P-type monovalent copper transporter activity"/>
    <property type="evidence" value="ECO:0007669"/>
    <property type="project" value="UniProtKB-EC"/>
</dbReference>
<evidence type="ECO:0000256" key="6">
    <source>
        <dbReference type="ARBA" id="ARBA00022741"/>
    </source>
</evidence>
<dbReference type="InterPro" id="IPR001757">
    <property type="entry name" value="P_typ_ATPase"/>
</dbReference>
<keyword evidence="7" id="KW-0187">Copper transport</keyword>
<dbReference type="GO" id="GO:0016887">
    <property type="term" value="F:ATP hydrolysis activity"/>
    <property type="evidence" value="ECO:0007669"/>
    <property type="project" value="InterPro"/>
</dbReference>
<keyword evidence="12" id="KW-0813">Transport</keyword>
<dbReference type="STRING" id="764299.STRIC_1600"/>
<comment type="caution">
    <text evidence="15">Lacks conserved residue(s) required for the propagation of feature annotation.</text>
</comment>
<keyword evidence="8 15" id="KW-0067">ATP-binding</keyword>
<evidence type="ECO:0000256" key="10">
    <source>
        <dbReference type="ARBA" id="ARBA00022989"/>
    </source>
</evidence>
<comment type="similarity">
    <text evidence="2 15">Belongs to the cation transport ATPase (P-type) (TC 3.A.3) family. Type IB subfamily.</text>
</comment>
<dbReference type="SUPFAM" id="SSF81665">
    <property type="entry name" value="Calcium ATPase, transmembrane domain M"/>
    <property type="match status" value="1"/>
</dbReference>
<keyword evidence="18" id="KW-1185">Reference proteome</keyword>
<dbReference type="GO" id="GO:0055070">
    <property type="term" value="P:copper ion homeostasis"/>
    <property type="evidence" value="ECO:0007669"/>
    <property type="project" value="TreeGrafter"/>
</dbReference>
<reference evidence="17 18" key="1">
    <citation type="journal article" date="2014" name="Int. J. Syst. Evol. Microbiol.">
        <title>Phylogenomics and the dynamic genome evolution of the genus Streptococcus.</title>
        <authorList>
            <consortium name="The Broad Institute Genome Sequencing Platform"/>
            <person name="Richards V.P."/>
            <person name="Palmer S.R."/>
            <person name="Pavinski Bitar P.D."/>
            <person name="Qin X."/>
            <person name="Weinstock G.M."/>
            <person name="Highlander S.K."/>
            <person name="Town C.D."/>
            <person name="Burne R.A."/>
            <person name="Stanhope M.J."/>
        </authorList>
    </citation>
    <scope>NUCLEOTIDE SEQUENCE [LARGE SCALE GENOMIC DNA]</scope>
    <source>
        <strain evidence="17 18">707-05</strain>
    </source>
</reference>
<dbReference type="PROSITE" id="PS00154">
    <property type="entry name" value="ATPASE_E1_E2"/>
    <property type="match status" value="1"/>
</dbReference>
<comment type="caution">
    <text evidence="17">The sequence shown here is derived from an EMBL/GenBank/DDBJ whole genome shotgun (WGS) entry which is preliminary data.</text>
</comment>
<evidence type="ECO:0000259" key="16">
    <source>
        <dbReference type="Pfam" id="PF00122"/>
    </source>
</evidence>
<comment type="catalytic activity">
    <reaction evidence="14">
        <text>Cu(+)(in) + ATP + H2O = Cu(+)(out) + ADP + phosphate + H(+)</text>
        <dbReference type="Rhea" id="RHEA:25792"/>
        <dbReference type="ChEBI" id="CHEBI:15377"/>
        <dbReference type="ChEBI" id="CHEBI:15378"/>
        <dbReference type="ChEBI" id="CHEBI:30616"/>
        <dbReference type="ChEBI" id="CHEBI:43474"/>
        <dbReference type="ChEBI" id="CHEBI:49552"/>
        <dbReference type="ChEBI" id="CHEBI:456216"/>
        <dbReference type="EC" id="7.2.2.8"/>
    </reaction>
</comment>
<feature type="domain" description="P-type ATPase A" evidence="16">
    <location>
        <begin position="70"/>
        <end position="170"/>
    </location>
</feature>
<comment type="subcellular location">
    <subcellularLocation>
        <location evidence="1">Cell membrane</location>
        <topology evidence="1">Multi-pass membrane protein</topology>
    </subcellularLocation>
</comment>
<dbReference type="Pfam" id="PF00702">
    <property type="entry name" value="Hydrolase"/>
    <property type="match status" value="1"/>
</dbReference>
<proteinExistence type="inferred from homology"/>
<evidence type="ECO:0000256" key="3">
    <source>
        <dbReference type="ARBA" id="ARBA00012517"/>
    </source>
</evidence>
<dbReference type="InterPro" id="IPR008250">
    <property type="entry name" value="ATPase_P-typ_transduc_dom_A_sf"/>
</dbReference>
<keyword evidence="11" id="KW-0186">Copper</keyword>
<dbReference type="InterPro" id="IPR023214">
    <property type="entry name" value="HAD_sf"/>
</dbReference>
<keyword evidence="4 15" id="KW-0812">Transmembrane</keyword>
<dbReference type="GO" id="GO:0005886">
    <property type="term" value="C:plasma membrane"/>
    <property type="evidence" value="ECO:0007669"/>
    <property type="project" value="UniProtKB-SubCell"/>
</dbReference>
<dbReference type="SUPFAM" id="SSF81653">
    <property type="entry name" value="Calcium ATPase, transduction domain A"/>
    <property type="match status" value="1"/>
</dbReference>
<dbReference type="eggNOG" id="COG2217">
    <property type="taxonomic scope" value="Bacteria"/>
</dbReference>
<dbReference type="GO" id="GO:0005507">
    <property type="term" value="F:copper ion binding"/>
    <property type="evidence" value="ECO:0007669"/>
    <property type="project" value="TreeGrafter"/>
</dbReference>
<dbReference type="InterPro" id="IPR059000">
    <property type="entry name" value="ATPase_P-type_domA"/>
</dbReference>
<keyword evidence="6 15" id="KW-0547">Nucleotide-binding</keyword>
<evidence type="ECO:0000256" key="9">
    <source>
        <dbReference type="ARBA" id="ARBA00022967"/>
    </source>
</evidence>
<dbReference type="PANTHER" id="PTHR43520">
    <property type="entry name" value="ATP7, ISOFORM B"/>
    <property type="match status" value="1"/>
</dbReference>
<dbReference type="SUPFAM" id="SSF81660">
    <property type="entry name" value="Metal cation-transporting ATPase, ATP-binding domain N"/>
    <property type="match status" value="1"/>
</dbReference>
<feature type="transmembrane region" description="Helical" evidence="15">
    <location>
        <begin position="35"/>
        <end position="52"/>
    </location>
</feature>
<keyword evidence="9" id="KW-1278">Translocase</keyword>
<dbReference type="InterPro" id="IPR023298">
    <property type="entry name" value="ATPase_P-typ_TM_dom_sf"/>
</dbReference>
<dbReference type="EC" id="7.2.2.8" evidence="3"/>
<keyword evidence="13 15" id="KW-0472">Membrane</keyword>